<gene>
    <name evidence="2" type="ORF">BSAL_42405</name>
</gene>
<keyword evidence="3" id="KW-1185">Reference proteome</keyword>
<evidence type="ECO:0000313" key="3">
    <source>
        <dbReference type="Proteomes" id="UP000051952"/>
    </source>
</evidence>
<dbReference type="AlphaFoldDB" id="A0A0S4KJS9"/>
<dbReference type="Proteomes" id="UP000051952">
    <property type="component" value="Unassembled WGS sequence"/>
</dbReference>
<accession>A0A0S4KJS9</accession>
<dbReference type="EMBL" id="CYKH01002148">
    <property type="protein sequence ID" value="CUI15444.1"/>
    <property type="molecule type" value="Genomic_DNA"/>
</dbReference>
<dbReference type="VEuPathDB" id="TriTrypDB:BSAL_42405"/>
<reference evidence="3" key="1">
    <citation type="submission" date="2015-09" db="EMBL/GenBank/DDBJ databases">
        <authorList>
            <consortium name="Pathogen Informatics"/>
        </authorList>
    </citation>
    <scope>NUCLEOTIDE SEQUENCE [LARGE SCALE GENOMIC DNA]</scope>
    <source>
        <strain evidence="3">Lake Konstanz</strain>
    </source>
</reference>
<evidence type="ECO:0000313" key="2">
    <source>
        <dbReference type="EMBL" id="CUI15444.1"/>
    </source>
</evidence>
<protein>
    <submittedName>
        <fullName evidence="2">Uncharacterized protein</fullName>
    </submittedName>
</protein>
<feature type="region of interest" description="Disordered" evidence="1">
    <location>
        <begin position="212"/>
        <end position="313"/>
    </location>
</feature>
<feature type="compositionally biased region" description="Basic and acidic residues" evidence="1">
    <location>
        <begin position="212"/>
        <end position="221"/>
    </location>
</feature>
<proteinExistence type="predicted"/>
<evidence type="ECO:0000256" key="1">
    <source>
        <dbReference type="SAM" id="MobiDB-lite"/>
    </source>
</evidence>
<organism evidence="2 3">
    <name type="scientific">Bodo saltans</name>
    <name type="common">Flagellated protozoan</name>
    <dbReference type="NCBI Taxonomy" id="75058"/>
    <lineage>
        <taxon>Eukaryota</taxon>
        <taxon>Discoba</taxon>
        <taxon>Euglenozoa</taxon>
        <taxon>Kinetoplastea</taxon>
        <taxon>Metakinetoplastina</taxon>
        <taxon>Eubodonida</taxon>
        <taxon>Bodonidae</taxon>
        <taxon>Bodo</taxon>
    </lineage>
</organism>
<name>A0A0S4KJS9_BODSA</name>
<sequence length="920" mass="102583">MTESIATEVDSVIALVERNRRKQIESLISVLDASDTLASQVGVPLSGHPSGGGIICTPYLWTLEKQISFHQGKLAFGESLLRSAPPHSHLTTNAGAPQLDVLSNDSVMHPILRESVNLRQTPHMTMNHAAQSSHPLPSMKHAPYPFESPNMFETHQDSQPYRHGVQHHSQKTHDAHLRGASAMSESLMDSKFGLSDVEQKHPQRVHIINDHHLQAKKKSESDVSATNHHRNNASHMSYKSLLRSSTPQQKHQQHASSSFREERSYSTSTYARENLTYVKRSRSPSPATFLPYRGAQTSTAPKQAADDEFPQSTNMNTHHHACCGLDIDRWSVRSTMHASEAALSELAMEYQLALEDCLRTTAIKREEGHARCLVEAMFYASMPTHRISQHVCKRVQALEQNVAVDRAHLYHLEMQSTTYQAQKDQLIRDANDDKKKIIEDFRALMTSERDKMRDLLDSICTTTIVAVLELQESFRHIVQELQQSEFTRIIAVASSGYASKCFQRFLASTVVNKTTVDESITNSSAHDILAKHHRARRSGGDQHATSLWQEMLWLEDITNETTTAFNIKARHVSSQTDEEKEAGRWLEHSEEQRIRLAWYRKHETFLTLSMAFLFQLEHSERQRIEEEEEDTIVKDHTSWNATAQHFLNVREAAHKDAHVAALQMDLAALRGTASMVSRSTSVGPTTGSFDAMGGGSAYYTSPNGNASFPFASSSNNANQRGSIIRQHRAASLPQSSLIPSIYEYSHEYMATPEAGMVQRQQSSARGQNATSAAVNNSRSFYAAVRSISPFNVSESNVGSAAASRSASVRANSFAVQNSFGAMVESIAQEPLPVMHNLPRQPSFGTQTFVNTATPRATSYVRTLAPVALPGMEFPSVPIVVSMALTLEDLGREDVMRKEAAELRNILIAFHQEEEGRFLNG</sequence>
<feature type="compositionally biased region" description="Polar residues" evidence="1">
    <location>
        <begin position="233"/>
        <end position="258"/>
    </location>
</feature>